<evidence type="ECO:0000313" key="7">
    <source>
        <dbReference type="EMBL" id="QCL78775.1"/>
    </source>
</evidence>
<reference evidence="7 8" key="1">
    <citation type="submission" date="2019-04" db="EMBL/GenBank/DDBJ databases">
        <title>Complete genome sequence of Agrobacterium tumefaciens CFBP5877.</title>
        <authorList>
            <person name="Huang Y.-Y."/>
            <person name="Chiang H.-Y."/>
            <person name="Chou L."/>
            <person name="Lai E.-M."/>
            <person name="Kuo C.-H."/>
        </authorList>
    </citation>
    <scope>NUCLEOTIDE SEQUENCE [LARGE SCALE GENOMIC DNA]</scope>
    <source>
        <strain evidence="7 8">CFBP5877</strain>
    </source>
</reference>
<evidence type="ECO:0000256" key="3">
    <source>
        <dbReference type="ARBA" id="ARBA00022827"/>
    </source>
</evidence>
<dbReference type="RefSeq" id="WP_080825053.1">
    <property type="nucleotide sequence ID" value="NZ_CP039888.1"/>
</dbReference>
<dbReference type="PANTHER" id="PTHR13789:SF318">
    <property type="entry name" value="GERANYLGERANYL DIPHOSPHATE REDUCTASE"/>
    <property type="match status" value="1"/>
</dbReference>
<dbReference type="SUPFAM" id="SSF54373">
    <property type="entry name" value="FAD-linked reductases, C-terminal domain"/>
    <property type="match status" value="1"/>
</dbReference>
<dbReference type="Pfam" id="PF01494">
    <property type="entry name" value="FAD_binding_3"/>
    <property type="match status" value="1"/>
</dbReference>
<organism evidence="7 8">
    <name type="scientific">Agrobacterium tumefaciens</name>
    <dbReference type="NCBI Taxonomy" id="358"/>
    <lineage>
        <taxon>Bacteria</taxon>
        <taxon>Pseudomonadati</taxon>
        <taxon>Pseudomonadota</taxon>
        <taxon>Alphaproteobacteria</taxon>
        <taxon>Hyphomicrobiales</taxon>
        <taxon>Rhizobiaceae</taxon>
        <taxon>Rhizobium/Agrobacterium group</taxon>
        <taxon>Agrobacterium</taxon>
        <taxon>Agrobacterium tumefaciens complex</taxon>
    </lineage>
</organism>
<keyword evidence="4" id="KW-0560">Oxidoreductase</keyword>
<gene>
    <name evidence="7" type="ORF">CFBP5877_06555</name>
</gene>
<evidence type="ECO:0000259" key="6">
    <source>
        <dbReference type="Pfam" id="PF01494"/>
    </source>
</evidence>
<evidence type="ECO:0000256" key="5">
    <source>
        <dbReference type="ARBA" id="ARBA00023033"/>
    </source>
</evidence>
<dbReference type="PANTHER" id="PTHR13789">
    <property type="entry name" value="MONOOXYGENASE"/>
    <property type="match status" value="1"/>
</dbReference>
<evidence type="ECO:0000256" key="4">
    <source>
        <dbReference type="ARBA" id="ARBA00023002"/>
    </source>
</evidence>
<keyword evidence="3" id="KW-0274">FAD</keyword>
<dbReference type="GO" id="GO:0004497">
    <property type="term" value="F:monooxygenase activity"/>
    <property type="evidence" value="ECO:0007669"/>
    <property type="project" value="UniProtKB-KW"/>
</dbReference>
<feature type="domain" description="FAD-binding" evidence="6">
    <location>
        <begin position="5"/>
        <end position="347"/>
    </location>
</feature>
<dbReference type="PRINTS" id="PR00420">
    <property type="entry name" value="RNGMNOXGNASE"/>
</dbReference>
<keyword evidence="2" id="KW-0285">Flavoprotein</keyword>
<dbReference type="Proteomes" id="UP000298579">
    <property type="component" value="Chromosome circular"/>
</dbReference>
<comment type="cofactor">
    <cofactor evidence="1">
        <name>FAD</name>
        <dbReference type="ChEBI" id="CHEBI:57692"/>
    </cofactor>
</comment>
<name>A0AAE6B9L9_AGRTU</name>
<dbReference type="SUPFAM" id="SSF51905">
    <property type="entry name" value="FAD/NAD(P)-binding domain"/>
    <property type="match status" value="1"/>
</dbReference>
<dbReference type="InterPro" id="IPR036188">
    <property type="entry name" value="FAD/NAD-bd_sf"/>
</dbReference>
<proteinExistence type="predicted"/>
<accession>A0AAE6B9L9</accession>
<evidence type="ECO:0000256" key="1">
    <source>
        <dbReference type="ARBA" id="ARBA00001974"/>
    </source>
</evidence>
<dbReference type="AlphaFoldDB" id="A0AAE6B9L9"/>
<dbReference type="GO" id="GO:0071949">
    <property type="term" value="F:FAD binding"/>
    <property type="evidence" value="ECO:0007669"/>
    <property type="project" value="InterPro"/>
</dbReference>
<dbReference type="InterPro" id="IPR050493">
    <property type="entry name" value="FAD-dep_Monooxygenase_BioMet"/>
</dbReference>
<dbReference type="InterPro" id="IPR002938">
    <property type="entry name" value="FAD-bd"/>
</dbReference>
<dbReference type="EMBL" id="CP039897">
    <property type="protein sequence ID" value="QCL78775.1"/>
    <property type="molecule type" value="Genomic_DNA"/>
</dbReference>
<protein>
    <submittedName>
        <fullName evidence="7">FAD-binding protein</fullName>
    </submittedName>
</protein>
<evidence type="ECO:0000313" key="8">
    <source>
        <dbReference type="Proteomes" id="UP000298579"/>
    </source>
</evidence>
<keyword evidence="5" id="KW-0503">Monooxygenase</keyword>
<evidence type="ECO:0000256" key="2">
    <source>
        <dbReference type="ARBA" id="ARBA00022630"/>
    </source>
</evidence>
<dbReference type="Gene3D" id="3.50.50.60">
    <property type="entry name" value="FAD/NAD(P)-binding domain"/>
    <property type="match status" value="1"/>
</dbReference>
<sequence>MPIKSVAIVGAGIAGLTAALAFARHGIDCDIIEQAGELAEVGAGLQLSPNAARILATLGVLPDIEARWTEPVTVDLASGKSLATLLSLPMGAVARSRWGAPYGVLHRSTLQNALLQAVTRNPLCRLHLGKRIENATVDVIAATTFRDHDLIVGADGVWSAARFAVPAAPTATFSGNVAWRFTVAADQVPSAFNKTAVTAYLGSRGHIVAYPLKEVGGFNIVAIALGADPGATWRAESSGRQKTLLLEQFRGFSPDIVRLLDSSENPTFWPLYQAGPGRWHNGRDTVLIGDAAHAMMPFAAQGAAMAIEDAFELAGAMAGNSAEKPVPQALAAFEALRLPRIEKARKRASLNRFAYHARGPVRIARDLVFSTRPPEAFLKDFDWLYGYRAKG</sequence>